<dbReference type="InterPro" id="IPR049492">
    <property type="entry name" value="BD-FAE-like_dom"/>
</dbReference>
<gene>
    <name evidence="3" type="ORF">GJW-30_1_03998</name>
</gene>
<dbReference type="EMBL" id="AP014946">
    <property type="protein sequence ID" value="BAT61441.1"/>
    <property type="molecule type" value="Genomic_DNA"/>
</dbReference>
<dbReference type="PANTHER" id="PTHR48081">
    <property type="entry name" value="AB HYDROLASE SUPERFAMILY PROTEIN C4A8.06C"/>
    <property type="match status" value="1"/>
</dbReference>
<evidence type="ECO:0000313" key="3">
    <source>
        <dbReference type="EMBL" id="BAT61441.1"/>
    </source>
</evidence>
<feature type="domain" description="BD-FAE-like" evidence="2">
    <location>
        <begin position="70"/>
        <end position="161"/>
    </location>
</feature>
<organism evidence="3 4">
    <name type="scientific">Variibacter gotjawalensis</name>
    <dbReference type="NCBI Taxonomy" id="1333996"/>
    <lineage>
        <taxon>Bacteria</taxon>
        <taxon>Pseudomonadati</taxon>
        <taxon>Pseudomonadota</taxon>
        <taxon>Alphaproteobacteria</taxon>
        <taxon>Hyphomicrobiales</taxon>
        <taxon>Nitrobacteraceae</taxon>
        <taxon>Variibacter</taxon>
    </lineage>
</organism>
<keyword evidence="1 3" id="KW-0378">Hydrolase</keyword>
<dbReference type="KEGG" id="vgo:GJW-30_1_03998"/>
<dbReference type="InterPro" id="IPR029058">
    <property type="entry name" value="AB_hydrolase_fold"/>
</dbReference>
<dbReference type="Proteomes" id="UP000236884">
    <property type="component" value="Chromosome"/>
</dbReference>
<proteinExistence type="predicted"/>
<reference evidence="3 4" key="1">
    <citation type="submission" date="2015-08" db="EMBL/GenBank/DDBJ databases">
        <title>Investigation of the bacterial diversity of lava forest soil.</title>
        <authorList>
            <person name="Lee J.S."/>
        </authorList>
    </citation>
    <scope>NUCLEOTIDE SEQUENCE [LARGE SCALE GENOMIC DNA]</scope>
    <source>
        <strain evidence="3 4">GJW-30</strain>
    </source>
</reference>
<evidence type="ECO:0000313" key="4">
    <source>
        <dbReference type="Proteomes" id="UP000236884"/>
    </source>
</evidence>
<dbReference type="OrthoDB" id="9771666at2"/>
<dbReference type="Gene3D" id="3.40.50.1820">
    <property type="entry name" value="alpha/beta hydrolase"/>
    <property type="match status" value="1"/>
</dbReference>
<sequence length="282" mass="30478">MSARPQDVWATLSQEQRDASYNNNLAVKNSAELIERRNAASEKYRAAHAKALDIPYGDKPRMAFDLYPAENAGPTLIFIHGGYWQRNSREVFATYAEGLNKVGWSVAMPSYSLAPQTTLTEIVNELRQSLDWLAANGAKYDVAGPYVLSGWSAGGHLTAMLLDHSAVVAGLAISGVYELGTIRETYLNDLLKLTEAEVTALSPLRLPVINKPMTIAYGDNELPALVSDSRKLHAMRTAAGAVGPLIPIAGEDHFSILDQFHSGGALLKAAQDILALSQRSAA</sequence>
<dbReference type="Pfam" id="PF20434">
    <property type="entry name" value="BD-FAE"/>
    <property type="match status" value="1"/>
</dbReference>
<evidence type="ECO:0000256" key="1">
    <source>
        <dbReference type="ARBA" id="ARBA00022801"/>
    </source>
</evidence>
<dbReference type="PANTHER" id="PTHR48081:SF33">
    <property type="entry name" value="KYNURENINE FORMAMIDASE"/>
    <property type="match status" value="1"/>
</dbReference>
<dbReference type="AlphaFoldDB" id="A0A0S3PZS9"/>
<protein>
    <submittedName>
        <fullName evidence="3">Alpha/beta hydrolase fold protein</fullName>
    </submittedName>
</protein>
<evidence type="ECO:0000259" key="2">
    <source>
        <dbReference type="Pfam" id="PF20434"/>
    </source>
</evidence>
<dbReference type="RefSeq" id="WP_096358140.1">
    <property type="nucleotide sequence ID" value="NZ_AP014946.1"/>
</dbReference>
<dbReference type="InterPro" id="IPR050300">
    <property type="entry name" value="GDXG_lipolytic_enzyme"/>
</dbReference>
<name>A0A0S3PZS9_9BRAD</name>
<keyword evidence="4" id="KW-1185">Reference proteome</keyword>
<dbReference type="SUPFAM" id="SSF53474">
    <property type="entry name" value="alpha/beta-Hydrolases"/>
    <property type="match status" value="1"/>
</dbReference>
<dbReference type="GO" id="GO:0016787">
    <property type="term" value="F:hydrolase activity"/>
    <property type="evidence" value="ECO:0007669"/>
    <property type="project" value="UniProtKB-KW"/>
</dbReference>
<accession>A0A0S3PZS9</accession>